<protein>
    <submittedName>
        <fullName evidence="3">VWFA domain-containing protein</fullName>
    </submittedName>
</protein>
<name>A0A0N4VSZ5_HAEPC</name>
<dbReference type="WBParaSite" id="HPLM_0000041201-mRNA-1">
    <property type="protein sequence ID" value="HPLM_0000041201-mRNA-1"/>
    <property type="gene ID" value="HPLM_0000041201"/>
</dbReference>
<dbReference type="AlphaFoldDB" id="A0A0N4VSZ5"/>
<reference evidence="1 2" key="2">
    <citation type="submission" date="2018-11" db="EMBL/GenBank/DDBJ databases">
        <authorList>
            <consortium name="Pathogen Informatics"/>
        </authorList>
    </citation>
    <scope>NUCLEOTIDE SEQUENCE [LARGE SCALE GENOMIC DNA]</scope>
    <source>
        <strain evidence="1 2">MHpl1</strain>
    </source>
</reference>
<accession>A0A0N4VSZ5</accession>
<reference evidence="3" key="1">
    <citation type="submission" date="2017-02" db="UniProtKB">
        <authorList>
            <consortium name="WormBaseParasite"/>
        </authorList>
    </citation>
    <scope>IDENTIFICATION</scope>
</reference>
<sequence length="294" mass="33813">MFFQTAKEDIFWADGFPDRTCGDMPRVALGFTQAGLIDLPNIARHFVVCTFGSPPNVRPDDGSERCHAAANFINGQCKCKNERDDIRNTKQFPKREEDNNYAPGTLCLDCTRDRQFDVVIILDHSSSSWREVRQVTQLFTYFKIPLAVFYSHVRLMQIRKNGLTLDSKKFFKGELDVLLKFNDEDYGVRDAHWESGSGTPAKLRGALETAYTKIVEEPHRFKMIIMLLEEPPSDLNEAADLLKKLRQDLREYGHVETFVASKRNQKQERFEELSSSKQVFEIARGDPKFFVSAI</sequence>
<organism evidence="3">
    <name type="scientific">Haemonchus placei</name>
    <name type="common">Barber's pole worm</name>
    <dbReference type="NCBI Taxonomy" id="6290"/>
    <lineage>
        <taxon>Eukaryota</taxon>
        <taxon>Metazoa</taxon>
        <taxon>Ecdysozoa</taxon>
        <taxon>Nematoda</taxon>
        <taxon>Chromadorea</taxon>
        <taxon>Rhabditida</taxon>
        <taxon>Rhabditina</taxon>
        <taxon>Rhabditomorpha</taxon>
        <taxon>Strongyloidea</taxon>
        <taxon>Trichostrongylidae</taxon>
        <taxon>Haemonchus</taxon>
    </lineage>
</organism>
<dbReference type="EMBL" id="UZAF01000280">
    <property type="protein sequence ID" value="VDO05321.1"/>
    <property type="molecule type" value="Genomic_DNA"/>
</dbReference>
<dbReference type="Proteomes" id="UP000268014">
    <property type="component" value="Unassembled WGS sequence"/>
</dbReference>
<dbReference type="OrthoDB" id="5876006at2759"/>
<proteinExistence type="predicted"/>
<evidence type="ECO:0000313" key="1">
    <source>
        <dbReference type="EMBL" id="VDO05321.1"/>
    </source>
</evidence>
<keyword evidence="2" id="KW-1185">Reference proteome</keyword>
<evidence type="ECO:0000313" key="3">
    <source>
        <dbReference type="WBParaSite" id="HPLM_0000041201-mRNA-1"/>
    </source>
</evidence>
<gene>
    <name evidence="1" type="ORF">HPLM_LOCUS413</name>
</gene>
<evidence type="ECO:0000313" key="2">
    <source>
        <dbReference type="Proteomes" id="UP000268014"/>
    </source>
</evidence>